<dbReference type="PANTHER" id="PTHR38034">
    <property type="entry name" value="INNER MEMBRANE PROTEIN YPJD"/>
    <property type="match status" value="1"/>
</dbReference>
<accession>A0ABS2HMG6</accession>
<dbReference type="InterPro" id="IPR002541">
    <property type="entry name" value="Cyt_c_assembly"/>
</dbReference>
<evidence type="ECO:0000313" key="3">
    <source>
        <dbReference type="EMBL" id="MBM7037866.1"/>
    </source>
</evidence>
<dbReference type="RefSeq" id="WP_205159370.1">
    <property type="nucleotide sequence ID" value="NZ_JAFEUM010000007.1"/>
</dbReference>
<feature type="transmembrane region" description="Helical" evidence="1">
    <location>
        <begin position="176"/>
        <end position="198"/>
    </location>
</feature>
<feature type="domain" description="Cytochrome c assembly protein" evidence="2">
    <location>
        <begin position="42"/>
        <end position="262"/>
    </location>
</feature>
<keyword evidence="1" id="KW-0472">Membrane</keyword>
<dbReference type="Proteomes" id="UP000809621">
    <property type="component" value="Unassembled WGS sequence"/>
</dbReference>
<evidence type="ECO:0000313" key="4">
    <source>
        <dbReference type="Proteomes" id="UP000809621"/>
    </source>
</evidence>
<comment type="caution">
    <text evidence="3">The sequence shown here is derived from an EMBL/GenBank/DDBJ whole genome shotgun (WGS) entry which is preliminary data.</text>
</comment>
<organism evidence="3 4">
    <name type="scientific">Vibrio ulleungensis</name>
    <dbReference type="NCBI Taxonomy" id="2807619"/>
    <lineage>
        <taxon>Bacteria</taxon>
        <taxon>Pseudomonadati</taxon>
        <taxon>Pseudomonadota</taxon>
        <taxon>Gammaproteobacteria</taxon>
        <taxon>Vibrionales</taxon>
        <taxon>Vibrionaceae</taxon>
        <taxon>Vibrio</taxon>
    </lineage>
</organism>
<sequence length="264" mass="28878">MDALLVILAIVAYSLAMAVILPGLLHKKGIPMSKALTLSGVGLLAHGALTASLIFEGQGQNLGLLNVTLLVSFIISCALTITIPKTKLWFLLPIAYGFSILNLIAATWLPVDYITHLEGRIGIVFHVSMALFSYATLTIAALYALQMAWLDYKLKHKNSQALNPNLPPLLKVERQLFNLILVGTGLLSVTLVTGLLFVPDIFASGKGHKILFSFAAWIIYSVLIWGHFKQGWRGNKVTWMTLIGAICLTLGYFGSRFVREVLLT</sequence>
<feature type="transmembrane region" description="Helical" evidence="1">
    <location>
        <begin position="89"/>
        <end position="111"/>
    </location>
</feature>
<protein>
    <submittedName>
        <fullName evidence="3">Cytochrome c biogenesis protein CcsA</fullName>
    </submittedName>
</protein>
<feature type="transmembrane region" description="Helical" evidence="1">
    <location>
        <begin position="240"/>
        <end position="258"/>
    </location>
</feature>
<gene>
    <name evidence="3" type="primary">ccsA</name>
    <name evidence="3" type="ORF">JQC93_15760</name>
</gene>
<keyword evidence="1" id="KW-0812">Transmembrane</keyword>
<feature type="transmembrane region" description="Helical" evidence="1">
    <location>
        <begin position="123"/>
        <end position="145"/>
    </location>
</feature>
<keyword evidence="1" id="KW-1133">Transmembrane helix</keyword>
<evidence type="ECO:0000259" key="2">
    <source>
        <dbReference type="Pfam" id="PF01578"/>
    </source>
</evidence>
<dbReference type="Pfam" id="PF01578">
    <property type="entry name" value="Cytochrom_C_asm"/>
    <property type="match status" value="1"/>
</dbReference>
<feature type="transmembrane region" description="Helical" evidence="1">
    <location>
        <begin position="62"/>
        <end position="83"/>
    </location>
</feature>
<feature type="transmembrane region" description="Helical" evidence="1">
    <location>
        <begin position="210"/>
        <end position="228"/>
    </location>
</feature>
<dbReference type="EMBL" id="JAFEUM010000007">
    <property type="protein sequence ID" value="MBM7037866.1"/>
    <property type="molecule type" value="Genomic_DNA"/>
</dbReference>
<evidence type="ECO:0000256" key="1">
    <source>
        <dbReference type="SAM" id="Phobius"/>
    </source>
</evidence>
<dbReference type="PANTHER" id="PTHR38034:SF1">
    <property type="entry name" value="INNER MEMBRANE PROTEIN YPJD"/>
    <property type="match status" value="1"/>
</dbReference>
<keyword evidence="4" id="KW-1185">Reference proteome</keyword>
<reference evidence="3 4" key="1">
    <citation type="submission" date="2021-02" db="EMBL/GenBank/DDBJ databases">
        <authorList>
            <person name="Park J.-S."/>
        </authorList>
    </citation>
    <scope>NUCLEOTIDE SEQUENCE [LARGE SCALE GENOMIC DNA]</scope>
    <source>
        <strain evidence="3 4">188UL20-2</strain>
    </source>
</reference>
<name>A0ABS2HMG6_9VIBR</name>
<proteinExistence type="predicted"/>
<dbReference type="InterPro" id="IPR052372">
    <property type="entry name" value="YpjD/HemX"/>
</dbReference>
<feature type="transmembrane region" description="Helical" evidence="1">
    <location>
        <begin position="34"/>
        <end position="55"/>
    </location>
</feature>